<feature type="region of interest" description="Disordered" evidence="1">
    <location>
        <begin position="864"/>
        <end position="883"/>
    </location>
</feature>
<gene>
    <name evidence="2" type="ORF">A3H53_03415</name>
</gene>
<organism evidence="2 3">
    <name type="scientific">Candidatus Nomurabacteria bacterium RIFCSPLOWO2_02_FULL_40_10</name>
    <dbReference type="NCBI Taxonomy" id="1801786"/>
    <lineage>
        <taxon>Bacteria</taxon>
        <taxon>Candidatus Nomuraibacteriota</taxon>
    </lineage>
</organism>
<dbReference type="Gene3D" id="3.40.390.10">
    <property type="entry name" value="Collagenase (Catalytic Domain)"/>
    <property type="match status" value="1"/>
</dbReference>
<name>A0A1F6XVQ6_9BACT</name>
<dbReference type="InterPro" id="IPR024079">
    <property type="entry name" value="MetalloPept_cat_dom_sf"/>
</dbReference>
<evidence type="ECO:0000256" key="1">
    <source>
        <dbReference type="SAM" id="MobiDB-lite"/>
    </source>
</evidence>
<feature type="region of interest" description="Disordered" evidence="1">
    <location>
        <begin position="911"/>
        <end position="938"/>
    </location>
</feature>
<comment type="caution">
    <text evidence="2">The sequence shown here is derived from an EMBL/GenBank/DDBJ whole genome shotgun (WGS) entry which is preliminary data.</text>
</comment>
<reference evidence="2 3" key="1">
    <citation type="journal article" date="2016" name="Nat. Commun.">
        <title>Thousands of microbial genomes shed light on interconnected biogeochemical processes in an aquifer system.</title>
        <authorList>
            <person name="Anantharaman K."/>
            <person name="Brown C.T."/>
            <person name="Hug L.A."/>
            <person name="Sharon I."/>
            <person name="Castelle C.J."/>
            <person name="Probst A.J."/>
            <person name="Thomas B.C."/>
            <person name="Singh A."/>
            <person name="Wilkins M.J."/>
            <person name="Karaoz U."/>
            <person name="Brodie E.L."/>
            <person name="Williams K.H."/>
            <person name="Hubbard S.S."/>
            <person name="Banfield J.F."/>
        </authorList>
    </citation>
    <scope>NUCLEOTIDE SEQUENCE [LARGE SCALE GENOMIC DNA]</scope>
</reference>
<sequence>MYRRFFLGIFAVIVIFLPSHIINAQTAKERYCPDPAKDFFKGSIYHTDDGKPWIEVKVDPKFEQEELRGKRKITGDIPLTPVYDLVVRIKPEFNYYCIKNWTAGVGEVLSKDLPKNLPIKGFITIGSNGEVIAGPGIFQKTDKKDEQNRFIYEWKLKGWQKGIAVSQKLERLVQAIAQNQPVDAMVEIKPPRDKTLFYEKSPQTFDSCVPIGGGGTHHIIGMYTSNSLAVDQRVSHFDAVRSTGFAVIEPLATYQPEFAYFVDLKSSETATKDPNDPVSEIGRLKRPPSGEILKYTPELHNKALMNFIGHSTCQGKGILLLTASKDYENGVALLKNTNVQGAIIGNGHAPKVYVHEFLHTFAGLNDEYEYEVRADKHFPISLTNCSLEPDNDYRLDSVLYGNKNDKGCSYLYQDTPDNVPKQYYYKPSSTSFMASGGPVVSLNIPSCAFAILAIKNEEITKENAKKYFPECAKMKGIITDGVVAQNVLAPVLGWFDNVMVPPESLIAQAIQTASGTKVKVIVPENRTPPAEFVALNSTEAKQIKSPDACLDATAKGLFNKKQQPFRADLEESWKKEAKCAQDISDATTLEQKNADFAESIRIIQNYIDAITLSSLEIKNLTTLDGTSFSIIPAGEKQEKIYLKVGSILLKCVANSSVPLGTILSNKANIYVSTSSEIETKIAGSKKTNADYYTAFVKESAKYPDTVTNATLNRLITLKEMLKSDFSLMSKGAISKHFTSLEKENVIPLSVKIIKDAGGKTKECKPDTFAGIQLGALKVKGDNVGKFISGNVTVGDKVYQKDCIPEAYLLKELKIGMEKSLAYYQKLKVEYETQLKQTTSELETLRTAGYNCASPIVVAGGVPVRKSSGGQRAPTVPQSPLSESSGQSYLIVESFDPDDPWGEIIEIVSDEEDNAITPDLADTNNTEETPTSPKPGRWEGITGFAGDVWNGVTGFAKNVWQGAVGLAGDVAQGIAGLFGSGEKEPILALNEPAGRAAMSAGSTTQIPVRELTLDTLGKTLFLISDGYAWDSRDVVSENRDGQLIEQINGVDAQKWEVKYEHKGSSRRICEPPVFNVSFKKKDKNHPLRKFFNGRTTYQDYSELGYQKIRFISECDLWNDYGPWGSDVGFSGASNVLLREYLIHNLFRQFGIPASDVIGFARVHFVSSDSKYNDKEFRYLMIQRTDEPDDQIPFIKQFNLSPDLYVSGPTSPWGGNLENEKDYALSRLVSVNLKNYSTGEKIVLPLDQKEAVIMSIMTDFFNLSDMGVIHNEDYGMDLSTKKYYIIPHGFDASFSCDIRDPSLGYMLNDMPSDIRSNFKTLYYNTAREIFTNPASLARMLSAVNAYPFNDGKEKMREFLKLSFFHYAKYVTSQNFAELTGQAYAPTKMTFPFVSEEEYSNHLDAFQKTCSRQFITLNKDVVSVVGTPRLEKNHSIEQTEKDEQITAFFNVNVKAGNKELRVLKKEAFNIKLEDTAISESNSPKKKKEEYENNNRMWLYYGRPSNLEDSIGPYYFIPPHTSAVFEVVGKTSSMNFENNTYTAVLSSFQPFSSAIPITLIANNRTNVLTFGDKEPVPVITVLSPNEEETKEWIKGQTYTIRWNANTSTVMVDLIQPKNSVHPEYEYHLTHPNGDIENIGSLQYQVPLDMPSANDYQIRVMYRENGVQKAVGTSSAFAIVSPITLSKLNLSVAKPWITSIMPAGKADTHYESEMTFNATIQNKGEAITKTFGNTIQYRNVKSGGDWVDWVKFEIAKLEVGGEVSIGHSWKGVAGEWEFRLVGNSTGAPVYSEAARVSIIARAGEIVPPEPPALGTPVLLLYPPTIKGEQAGEGKIYAGGMSIYEKVTNIGDGMTPPFQILFLYSQDGENWSDWVRLDFSKLAPAAERSVFYGWKGNPGKWHFKACEDIKDTCSLPIFVEVIPI</sequence>
<dbReference type="Proteomes" id="UP000176479">
    <property type="component" value="Unassembled WGS sequence"/>
</dbReference>
<dbReference type="EMBL" id="MFVK01000039">
    <property type="protein sequence ID" value="OGI98173.1"/>
    <property type="molecule type" value="Genomic_DNA"/>
</dbReference>
<accession>A0A1F6XVQ6</accession>
<proteinExistence type="predicted"/>
<feature type="compositionally biased region" description="Polar residues" evidence="1">
    <location>
        <begin position="921"/>
        <end position="930"/>
    </location>
</feature>
<evidence type="ECO:0000313" key="2">
    <source>
        <dbReference type="EMBL" id="OGI98173.1"/>
    </source>
</evidence>
<protein>
    <submittedName>
        <fullName evidence="2">Uncharacterized protein</fullName>
    </submittedName>
</protein>
<dbReference type="GO" id="GO:0008237">
    <property type="term" value="F:metallopeptidase activity"/>
    <property type="evidence" value="ECO:0007669"/>
    <property type="project" value="InterPro"/>
</dbReference>
<evidence type="ECO:0000313" key="3">
    <source>
        <dbReference type="Proteomes" id="UP000176479"/>
    </source>
</evidence>